<name>A0A7T8KSR9_ENTFC</name>
<evidence type="ECO:0000313" key="2">
    <source>
        <dbReference type="EMBL" id="QQP61376.1"/>
    </source>
</evidence>
<proteinExistence type="predicted"/>
<dbReference type="AlphaFoldDB" id="A0A7T8KSR9"/>
<sequence>MKWSEKIMSNEQNYETGGTYRLFHGSMNKFDEFSLDHKGLNGTANGFGVYLTPNKEMATMYAEQGSNGNNGFVYEVNVELEKPISMNERTITDEELSKVIDKLQESNDILNDYNDVSYYGEKVVKREVIASLSENENDVDLINDIGNTIGDHEATAKAFYDVGKYTHIIAEEQLRQKDVVIVVLQPDKVKIETIHDLNEERNSLESSEDMTDKFVGHKVSEVPIREVVIKDFEQELETTNYYDKQAWQERIEYLENMEEPVSRLALDSDINEFYDSHKEEIETKLTNLSEKLEIDKEELLGFPVDTSSTEYKKATSIMAYNGAMREIYNEIENDTFEIPPVSEEMENKILKLTNFENTTKFEME</sequence>
<accession>A0A7T8KSR9</accession>
<dbReference type="EMBL" id="MT022086">
    <property type="protein sequence ID" value="QQP61376.1"/>
    <property type="molecule type" value="Genomic_DNA"/>
</dbReference>
<dbReference type="InterPro" id="IPR049522">
    <property type="entry name" value="ART-PolyVal_dom"/>
</dbReference>
<dbReference type="SUPFAM" id="SSF56399">
    <property type="entry name" value="ADP-ribosylation"/>
    <property type="match status" value="1"/>
</dbReference>
<organism evidence="2">
    <name type="scientific">Enterococcus faecium</name>
    <name type="common">Streptococcus faecium</name>
    <dbReference type="NCBI Taxonomy" id="1352"/>
    <lineage>
        <taxon>Bacteria</taxon>
        <taxon>Bacillati</taxon>
        <taxon>Bacillota</taxon>
        <taxon>Bacilli</taxon>
        <taxon>Lactobacillales</taxon>
        <taxon>Enterococcaceae</taxon>
        <taxon>Enterococcus</taxon>
    </lineage>
</organism>
<protein>
    <recommendedName>
        <fullName evidence="1">ART-PolyVal-like domain-containing protein</fullName>
    </recommendedName>
</protein>
<geneLocation type="plasmid" evidence="2">
    <name>pN7435-R3645</name>
</geneLocation>
<evidence type="ECO:0000259" key="1">
    <source>
        <dbReference type="Pfam" id="PF18760"/>
    </source>
</evidence>
<reference evidence="2" key="1">
    <citation type="submission" date="2020-02" db="EMBL/GenBank/DDBJ databases">
        <title>A new conjugative MDR plasmid carrying the lsa(E) gene in Enterococcus faecium with potential transmission to Staphylococcus aureus.</title>
        <authorList>
            <person name="Yan X."/>
            <person name="Wang J."/>
            <person name="You Y."/>
            <person name="Tao X."/>
            <person name="Meng F."/>
            <person name="Zhang J."/>
        </authorList>
    </citation>
    <scope>NUCLEOTIDE SEQUENCE</scope>
    <source>
        <strain evidence="2">N7435</strain>
        <plasmid evidence="2">pN7435-R3645</plasmid>
    </source>
</reference>
<dbReference type="Pfam" id="PF18760">
    <property type="entry name" value="ART-PolyVal"/>
    <property type="match status" value="1"/>
</dbReference>
<feature type="domain" description="ART-PolyVal-like" evidence="1">
    <location>
        <begin position="17"/>
        <end position="190"/>
    </location>
</feature>
<keyword evidence="2" id="KW-0614">Plasmid</keyword>